<keyword evidence="3" id="KW-1185">Reference proteome</keyword>
<evidence type="ECO:0000256" key="1">
    <source>
        <dbReference type="SAM" id="MobiDB-lite"/>
    </source>
</evidence>
<evidence type="ECO:0000313" key="2">
    <source>
        <dbReference type="EMBL" id="PNH04767.1"/>
    </source>
</evidence>
<feature type="region of interest" description="Disordered" evidence="1">
    <location>
        <begin position="112"/>
        <end position="278"/>
    </location>
</feature>
<evidence type="ECO:0000313" key="3">
    <source>
        <dbReference type="Proteomes" id="UP000236333"/>
    </source>
</evidence>
<reference evidence="2 3" key="1">
    <citation type="journal article" date="2017" name="Mol. Biol. Evol.">
        <title>The 4-celled Tetrabaena socialis nuclear genome reveals the essential components for genetic control of cell number at the origin of multicellularity in the volvocine lineage.</title>
        <authorList>
            <person name="Featherston J."/>
            <person name="Arakaki Y."/>
            <person name="Hanschen E.R."/>
            <person name="Ferris P.J."/>
            <person name="Michod R.E."/>
            <person name="Olson B.J.S.C."/>
            <person name="Nozaki H."/>
            <person name="Durand P.M."/>
        </authorList>
    </citation>
    <scope>NUCLEOTIDE SEQUENCE [LARGE SCALE GENOMIC DNA]</scope>
    <source>
        <strain evidence="2 3">NIES-571</strain>
    </source>
</reference>
<comment type="caution">
    <text evidence="2">The sequence shown here is derived from an EMBL/GenBank/DDBJ whole genome shotgun (WGS) entry which is preliminary data.</text>
</comment>
<proteinExistence type="predicted"/>
<organism evidence="2 3">
    <name type="scientific">Tetrabaena socialis</name>
    <dbReference type="NCBI Taxonomy" id="47790"/>
    <lineage>
        <taxon>Eukaryota</taxon>
        <taxon>Viridiplantae</taxon>
        <taxon>Chlorophyta</taxon>
        <taxon>core chlorophytes</taxon>
        <taxon>Chlorophyceae</taxon>
        <taxon>CS clade</taxon>
        <taxon>Chlamydomonadales</taxon>
        <taxon>Tetrabaenaceae</taxon>
        <taxon>Tetrabaena</taxon>
    </lineage>
</organism>
<dbReference type="Proteomes" id="UP000236333">
    <property type="component" value="Unassembled WGS sequence"/>
</dbReference>
<dbReference type="AlphaFoldDB" id="A0A2J7ZWW0"/>
<gene>
    <name evidence="2" type="ORF">TSOC_009060</name>
</gene>
<protein>
    <submittedName>
        <fullName evidence="2">Uncharacterized protein</fullName>
    </submittedName>
</protein>
<name>A0A2J7ZWW0_9CHLO</name>
<feature type="compositionally biased region" description="Pro residues" evidence="1">
    <location>
        <begin position="137"/>
        <end position="147"/>
    </location>
</feature>
<feature type="compositionally biased region" description="Pro residues" evidence="1">
    <location>
        <begin position="170"/>
        <end position="186"/>
    </location>
</feature>
<dbReference type="EMBL" id="PGGS01000362">
    <property type="protein sequence ID" value="PNH04767.1"/>
    <property type="molecule type" value="Genomic_DNA"/>
</dbReference>
<feature type="compositionally biased region" description="Low complexity" evidence="1">
    <location>
        <begin position="187"/>
        <end position="202"/>
    </location>
</feature>
<feature type="region of interest" description="Disordered" evidence="1">
    <location>
        <begin position="1"/>
        <end position="38"/>
    </location>
</feature>
<sequence length="278" mass="29919">MRSNVLSSNHSRDSCDYSTNPHAARNGVGQKHPPKKPRLHSLKLRSLPLGGLGLQVQQLGAEQGLPLQRHRRLGQRALLWRRVGRLQQQLAPAVARQHVAQPHHKVRVAAALRRQRADRGRVSQASRGGSWRRMAARPPPPLPPPSPSLSSLPAQYRPTRMDRRGRCQLPSPPAPGRSSSPLPPCPSAALTEPPHSSPLSLAPSPPSQSPNTSARLKSRICGVPYIRQSRQSPPEAAPGRPRTSTSRAGAGSCRLLHSDRKAQGSGSGRHGPCSEAGA</sequence>
<accession>A0A2J7ZWW0</accession>